<dbReference type="InterPro" id="IPR036942">
    <property type="entry name" value="Beta-barrel_TonB_sf"/>
</dbReference>
<keyword evidence="7" id="KW-0406">Ion transport</keyword>
<keyword evidence="2" id="KW-0813">Transport</keyword>
<feature type="coiled-coil region" evidence="11">
    <location>
        <begin position="32"/>
        <end position="59"/>
    </location>
</feature>
<dbReference type="InterPro" id="IPR039426">
    <property type="entry name" value="TonB-dep_rcpt-like"/>
</dbReference>
<evidence type="ECO:0000256" key="2">
    <source>
        <dbReference type="ARBA" id="ARBA00022448"/>
    </source>
</evidence>
<proteinExistence type="predicted"/>
<protein>
    <submittedName>
        <fullName evidence="14">TonB-dependent receptor</fullName>
    </submittedName>
</protein>
<organism evidence="14 15">
    <name type="scientific">Sphingomonas citri</name>
    <dbReference type="NCBI Taxonomy" id="2862499"/>
    <lineage>
        <taxon>Bacteria</taxon>
        <taxon>Pseudomonadati</taxon>
        <taxon>Pseudomonadota</taxon>
        <taxon>Alphaproteobacteria</taxon>
        <taxon>Sphingomonadales</taxon>
        <taxon>Sphingomonadaceae</taxon>
        <taxon>Sphingomonas</taxon>
    </lineage>
</organism>
<reference evidence="14 15" key="1">
    <citation type="submission" date="2021-07" db="EMBL/GenBank/DDBJ databases">
        <title>Sphingomonas sp.</title>
        <authorList>
            <person name="Feng G."/>
            <person name="Li J."/>
            <person name="Pan M."/>
        </authorList>
    </citation>
    <scope>NUCLEOTIDE SEQUENCE [LARGE SCALE GENOMIC DNA]</scope>
    <source>
        <strain evidence="14 15">RRHST34</strain>
    </source>
</reference>
<evidence type="ECO:0000256" key="10">
    <source>
        <dbReference type="ARBA" id="ARBA00023237"/>
    </source>
</evidence>
<evidence type="ECO:0000256" key="3">
    <source>
        <dbReference type="ARBA" id="ARBA00022452"/>
    </source>
</evidence>
<comment type="subcellular location">
    <subcellularLocation>
        <location evidence="1">Cell outer membrane</location>
        <topology evidence="1">Multi-pass membrane protein</topology>
    </subcellularLocation>
</comment>
<dbReference type="PANTHER" id="PTHR32552:SF81">
    <property type="entry name" value="TONB-DEPENDENT OUTER MEMBRANE RECEPTOR"/>
    <property type="match status" value="1"/>
</dbReference>
<keyword evidence="11" id="KW-0175">Coiled coil</keyword>
<dbReference type="InterPro" id="IPR037066">
    <property type="entry name" value="Plug_dom_sf"/>
</dbReference>
<keyword evidence="5" id="KW-0812">Transmembrane</keyword>
<sequence length="935" mass="100999">MSFYPSLGIAQAGFRRRWLALLLAGVAPLLPLPVAAQEAEALRLRNAALQDEVAQLRAALARSGVTAPDSSAVAAVSPAPAATPSDARGDRGLDDAITVTAVRLKDAPRSTSAITGEELEKFQVNNFRDIVNRIGNVRTSWNNPNTASIFIRGVGWAAGAGVLEPSVGVAVDDVSHGISAISALSNYLDVETVEVVRGPTGSDGLRATDAGRVVIRTRKPSFTPEAEAAVTVGQRNTLVATAVLGGPIVDDLLAYRVSINREQADGPYKNRNDTHFTWRNTDRTSVRAQLLVTPAPAIEARLIADVTPTNREICENCFAFNLVSPPTYDWIDPATGRPAAVNYANEDTGHLERRWFRQRGDYSVRDFTAKAINTIGEYPNTYATKGASGDIRLTLAPDTVLRSITAWRNYSFSQGAGSHTQFEWLRAPRGTQTSFEQWSQELRLDARPLKELSYRGGLFAYRGLFPNYSQTERYGSDAGAWYASPAQYALLDPVDPALPDAVDPAGRGLLLNAADALITKRQERYLNRTLAAYSHLSWDATARLTLDAGARVSRETRHSRARSFIQSEGFAAELDPARVNDVVLGGFDSDENGALTANNDAAQHALADRTAQKYFHVARYADLTDAQRAQLGAAKGVRAARLGALYRRSEAEPYRGTLVTGDLAASYKLTSEHTIVASYRHGAKPGVAQIVGATVAGGTSLPVAAERVDAYELGVRTIALAHKLQASVTGFREDFADYIQPTFVYDPVQSALNGDGHPAYRAALGNVPRVRSQGVELDLALFAIPYTTLRFAGAYTDARYRSFPRAPNPGELGGDNPAGPYHDASGSALPGAPRWSGNLFGDWSYPVAPGRVLHVDVNHNVQSGYLADTTLSRYTRTHAWGITDVSAGLGLGDGRFDVALLVRNLFDVDNSLQPSWNQYKPGIPRWVGVQLRGSL</sequence>
<comment type="caution">
    <text evidence="14">The sequence shown here is derived from an EMBL/GenBank/DDBJ whole genome shotgun (WGS) entry which is preliminary data.</text>
</comment>
<name>A0ABS7BLU0_9SPHN</name>
<evidence type="ECO:0000256" key="5">
    <source>
        <dbReference type="ARBA" id="ARBA00022692"/>
    </source>
</evidence>
<dbReference type="RefSeq" id="WP_219747918.1">
    <property type="nucleotide sequence ID" value="NZ_JAHXZN010000001.1"/>
</dbReference>
<keyword evidence="8" id="KW-0798">TonB box</keyword>
<evidence type="ECO:0000259" key="13">
    <source>
        <dbReference type="Pfam" id="PF07715"/>
    </source>
</evidence>
<keyword evidence="10" id="KW-0998">Cell outer membrane</keyword>
<feature type="domain" description="TonB-dependent receptor plug" evidence="13">
    <location>
        <begin position="104"/>
        <end position="202"/>
    </location>
</feature>
<evidence type="ECO:0000313" key="14">
    <source>
        <dbReference type="EMBL" id="MBW6530581.1"/>
    </source>
</evidence>
<evidence type="ECO:0000256" key="6">
    <source>
        <dbReference type="ARBA" id="ARBA00023004"/>
    </source>
</evidence>
<dbReference type="InterPro" id="IPR012910">
    <property type="entry name" value="Plug_dom"/>
</dbReference>
<evidence type="ECO:0000256" key="11">
    <source>
        <dbReference type="SAM" id="Coils"/>
    </source>
</evidence>
<dbReference type="EMBL" id="JAHXZN010000001">
    <property type="protein sequence ID" value="MBW6530581.1"/>
    <property type="molecule type" value="Genomic_DNA"/>
</dbReference>
<dbReference type="SUPFAM" id="SSF56935">
    <property type="entry name" value="Porins"/>
    <property type="match status" value="1"/>
</dbReference>
<dbReference type="Pfam" id="PF07715">
    <property type="entry name" value="Plug"/>
    <property type="match status" value="1"/>
</dbReference>
<keyword evidence="15" id="KW-1185">Reference proteome</keyword>
<keyword evidence="4" id="KW-0410">Iron transport</keyword>
<evidence type="ECO:0000256" key="9">
    <source>
        <dbReference type="ARBA" id="ARBA00023136"/>
    </source>
</evidence>
<evidence type="ECO:0000256" key="4">
    <source>
        <dbReference type="ARBA" id="ARBA00022496"/>
    </source>
</evidence>
<accession>A0ABS7BLU0</accession>
<keyword evidence="6" id="KW-0408">Iron</keyword>
<feature type="region of interest" description="Disordered" evidence="12">
    <location>
        <begin position="806"/>
        <end position="825"/>
    </location>
</feature>
<dbReference type="Gene3D" id="2.170.130.10">
    <property type="entry name" value="TonB-dependent receptor, plug domain"/>
    <property type="match status" value="1"/>
</dbReference>
<keyword evidence="9" id="KW-0472">Membrane</keyword>
<evidence type="ECO:0000256" key="12">
    <source>
        <dbReference type="SAM" id="MobiDB-lite"/>
    </source>
</evidence>
<keyword evidence="3" id="KW-1134">Transmembrane beta strand</keyword>
<dbReference type="Gene3D" id="2.40.170.20">
    <property type="entry name" value="TonB-dependent receptor, beta-barrel domain"/>
    <property type="match status" value="1"/>
</dbReference>
<evidence type="ECO:0000256" key="7">
    <source>
        <dbReference type="ARBA" id="ARBA00023065"/>
    </source>
</evidence>
<gene>
    <name evidence="14" type="ORF">KZ820_07515</name>
</gene>
<evidence type="ECO:0000313" key="15">
    <source>
        <dbReference type="Proteomes" id="UP000759103"/>
    </source>
</evidence>
<evidence type="ECO:0000256" key="8">
    <source>
        <dbReference type="ARBA" id="ARBA00023077"/>
    </source>
</evidence>
<keyword evidence="14" id="KW-0675">Receptor</keyword>
<evidence type="ECO:0000256" key="1">
    <source>
        <dbReference type="ARBA" id="ARBA00004571"/>
    </source>
</evidence>
<dbReference type="Proteomes" id="UP000759103">
    <property type="component" value="Unassembled WGS sequence"/>
</dbReference>
<dbReference type="PANTHER" id="PTHR32552">
    <property type="entry name" value="FERRICHROME IRON RECEPTOR-RELATED"/>
    <property type="match status" value="1"/>
</dbReference>